<reference evidence="3" key="1">
    <citation type="submission" date="2023-03" db="EMBL/GenBank/DDBJ databases">
        <title>Chromosome-level genomes of two armyworms, Mythimna separata and Mythimna loreyi, provide insights into the biosynthesis and reception of sex pheromones.</title>
        <authorList>
            <person name="Zhao H."/>
        </authorList>
    </citation>
    <scope>NUCLEOTIDE SEQUENCE</scope>
    <source>
        <strain evidence="3">BeijingLab</strain>
        <tissue evidence="3">Pupa</tissue>
    </source>
</reference>
<dbReference type="SUPFAM" id="SSF53850">
    <property type="entry name" value="Periplasmic binding protein-like II"/>
    <property type="match status" value="1"/>
</dbReference>
<organism evidence="3 4">
    <name type="scientific">Mythimna separata</name>
    <name type="common">Oriental armyworm</name>
    <name type="synonym">Pseudaletia separata</name>
    <dbReference type="NCBI Taxonomy" id="271217"/>
    <lineage>
        <taxon>Eukaryota</taxon>
        <taxon>Metazoa</taxon>
        <taxon>Ecdysozoa</taxon>
        <taxon>Arthropoda</taxon>
        <taxon>Hexapoda</taxon>
        <taxon>Insecta</taxon>
        <taxon>Pterygota</taxon>
        <taxon>Neoptera</taxon>
        <taxon>Endopterygota</taxon>
        <taxon>Lepidoptera</taxon>
        <taxon>Glossata</taxon>
        <taxon>Ditrysia</taxon>
        <taxon>Noctuoidea</taxon>
        <taxon>Noctuidae</taxon>
        <taxon>Noctuinae</taxon>
        <taxon>Hadenini</taxon>
        <taxon>Mythimna</taxon>
    </lineage>
</organism>
<evidence type="ECO:0000259" key="2">
    <source>
        <dbReference type="Pfam" id="PF24061"/>
    </source>
</evidence>
<gene>
    <name evidence="3" type="ORF">PYW07_002466</name>
</gene>
<evidence type="ECO:0000256" key="1">
    <source>
        <dbReference type="SAM" id="SignalP"/>
    </source>
</evidence>
<evidence type="ECO:0000313" key="4">
    <source>
        <dbReference type="Proteomes" id="UP001231518"/>
    </source>
</evidence>
<feature type="domain" description="Putative ionotropic receptor ligand binding" evidence="2">
    <location>
        <begin position="240"/>
        <end position="373"/>
    </location>
</feature>
<evidence type="ECO:0000313" key="3">
    <source>
        <dbReference type="EMBL" id="KAJ8721691.1"/>
    </source>
</evidence>
<dbReference type="Pfam" id="PF24061">
    <property type="entry name" value="LBD_receptor"/>
    <property type="match status" value="1"/>
</dbReference>
<keyword evidence="1" id="KW-0732">Signal</keyword>
<name>A0AAD8DU58_MYTSE</name>
<dbReference type="InterPro" id="IPR056198">
    <property type="entry name" value="LBD_receptor"/>
</dbReference>
<feature type="signal peptide" evidence="1">
    <location>
        <begin position="1"/>
        <end position="17"/>
    </location>
</feature>
<protein>
    <recommendedName>
        <fullName evidence="2">Putative ionotropic receptor ligand binding domain-containing protein</fullName>
    </recommendedName>
</protein>
<dbReference type="Proteomes" id="UP001231518">
    <property type="component" value="Chromosome 12"/>
</dbReference>
<proteinExistence type="predicted"/>
<dbReference type="EMBL" id="JARGEI010000013">
    <property type="protein sequence ID" value="KAJ8721691.1"/>
    <property type="molecule type" value="Genomic_DNA"/>
</dbReference>
<dbReference type="AlphaFoldDB" id="A0AAD8DU58"/>
<feature type="chain" id="PRO_5042158165" description="Putative ionotropic receptor ligand binding domain-containing protein" evidence="1">
    <location>
        <begin position="18"/>
        <end position="521"/>
    </location>
</feature>
<sequence length="521" mass="59717">MEIVCYLMSVFYAVVQCQVTLLPYHLKNERLDQCIISILNKYFTEQQELTYVNMFTDDEELLKTIHSTQNFSLLMRSTTHQSFLPNQGYLINSKNVPTFKQYFEYLMTDPTWNPYARFLIIVESLKNDQLRVIFDELLRLHVNNVVILNGTDDAHLFTYNPFENYACGKYYNDVISVGLCSQTTQDLYPNKLVTGLRNCTFKASLAHRPPFSINPLRIDEDYFIEAKEVTYVGNKFRDEELLKAINNANIISVVTKRVATKSPILHQAFLISSSGVTSFTTHFTSETKQSTWNPTARFLLLIKNLKEDDLRTIFDTFLKLHANNVVVVNATDDAHLYTYNPFDNYNCGKRYDTITSFGKCAEASSLNLYPNKLVTGLQNCTFNVLITQWPPYTILTSNESSVTPRELRNGVEVYLLNLLGEMLGFDINIVNEYGDADDFSTVSPDMQAVGVLKRIQDNEVDMHISGMLLTPSRAAAFSYVYGHLVYTDEIRPILSVSQPTLLKNIKFQQKKIYTNISLHHA</sequence>
<accession>A0AAD8DU58</accession>
<keyword evidence="4" id="KW-1185">Reference proteome</keyword>
<dbReference type="Gene3D" id="3.40.190.10">
    <property type="entry name" value="Periplasmic binding protein-like II"/>
    <property type="match status" value="1"/>
</dbReference>
<comment type="caution">
    <text evidence="3">The sequence shown here is derived from an EMBL/GenBank/DDBJ whole genome shotgun (WGS) entry which is preliminary data.</text>
</comment>